<name>A0ABW8MHG0_9BURK</name>
<sequence length="112" mass="12512">MRLPIVGIWHPTHHSITRTRRVSRATSFVTNRIAEVDFVVALELALSELLNQPLAREPQNGGADANDQLAVLDFDIRFIEHWLAAPPLVGAFPYVDPKPLKITIRAPASLLR</sequence>
<protein>
    <submittedName>
        <fullName evidence="1">Uncharacterized protein</fullName>
    </submittedName>
</protein>
<proteinExistence type="predicted"/>
<dbReference type="Proteomes" id="UP001620514">
    <property type="component" value="Unassembled WGS sequence"/>
</dbReference>
<keyword evidence="2" id="KW-1185">Reference proteome</keyword>
<dbReference type="RefSeq" id="WP_404607609.1">
    <property type="nucleotide sequence ID" value="NZ_JBIYDN010000008.1"/>
</dbReference>
<reference evidence="1 2" key="2">
    <citation type="submission" date="2024-11" db="EMBL/GenBank/DDBJ databases">
        <title>Using genomics to understand microbial adaptation to soil warming.</title>
        <authorList>
            <person name="Deangelis K.M. PhD."/>
        </authorList>
    </citation>
    <scope>NUCLEOTIDE SEQUENCE [LARGE SCALE GENOMIC DNA]</scope>
    <source>
        <strain evidence="1 2">GAS97</strain>
    </source>
</reference>
<gene>
    <name evidence="1" type="ORF">ABH943_003120</name>
</gene>
<organism evidence="1 2">
    <name type="scientific">Caballeronia udeis</name>
    <dbReference type="NCBI Taxonomy" id="1232866"/>
    <lineage>
        <taxon>Bacteria</taxon>
        <taxon>Pseudomonadati</taxon>
        <taxon>Pseudomonadota</taxon>
        <taxon>Betaproteobacteria</taxon>
        <taxon>Burkholderiales</taxon>
        <taxon>Burkholderiaceae</taxon>
        <taxon>Caballeronia</taxon>
    </lineage>
</organism>
<accession>A0ABW8MHG0</accession>
<evidence type="ECO:0000313" key="1">
    <source>
        <dbReference type="EMBL" id="MFK4443098.1"/>
    </source>
</evidence>
<reference evidence="1 2" key="1">
    <citation type="submission" date="2024-10" db="EMBL/GenBank/DDBJ databases">
        <authorList>
            <person name="Deangelis K."/>
            <person name="Huntemann M."/>
            <person name="Clum A."/>
            <person name="Wang J."/>
            <person name="Palaniappan K."/>
            <person name="Ritter S."/>
            <person name="Chen I.-M."/>
            <person name="Stamatis D."/>
            <person name="Reddy T."/>
            <person name="O'Malley R."/>
            <person name="Daum C."/>
            <person name="Ng V."/>
            <person name="Ivanova N."/>
            <person name="Kyrpides N."/>
            <person name="Woyke T."/>
        </authorList>
    </citation>
    <scope>NUCLEOTIDE SEQUENCE [LARGE SCALE GENOMIC DNA]</scope>
    <source>
        <strain evidence="1 2">GAS97</strain>
    </source>
</reference>
<dbReference type="EMBL" id="JBIYDN010000008">
    <property type="protein sequence ID" value="MFK4443098.1"/>
    <property type="molecule type" value="Genomic_DNA"/>
</dbReference>
<evidence type="ECO:0000313" key="2">
    <source>
        <dbReference type="Proteomes" id="UP001620514"/>
    </source>
</evidence>
<comment type="caution">
    <text evidence="1">The sequence shown here is derived from an EMBL/GenBank/DDBJ whole genome shotgun (WGS) entry which is preliminary data.</text>
</comment>